<dbReference type="EMBL" id="JBHTAI010000006">
    <property type="protein sequence ID" value="MFC7149312.1"/>
    <property type="molecule type" value="Genomic_DNA"/>
</dbReference>
<organism evidence="2 3">
    <name type="scientific">Cohnella cellulosilytica</name>
    <dbReference type="NCBI Taxonomy" id="986710"/>
    <lineage>
        <taxon>Bacteria</taxon>
        <taxon>Bacillati</taxon>
        <taxon>Bacillota</taxon>
        <taxon>Bacilli</taxon>
        <taxon>Bacillales</taxon>
        <taxon>Paenibacillaceae</taxon>
        <taxon>Cohnella</taxon>
    </lineage>
</organism>
<accession>A0ABW2FAP9</accession>
<comment type="caution">
    <text evidence="2">The sequence shown here is derived from an EMBL/GenBank/DDBJ whole genome shotgun (WGS) entry which is preliminary data.</text>
</comment>
<proteinExistence type="predicted"/>
<dbReference type="Pfam" id="PF06949">
    <property type="entry name" value="DUF1292"/>
    <property type="match status" value="1"/>
</dbReference>
<evidence type="ECO:0000256" key="1">
    <source>
        <dbReference type="SAM" id="MobiDB-lite"/>
    </source>
</evidence>
<reference evidence="3" key="1">
    <citation type="journal article" date="2019" name="Int. J. Syst. Evol. Microbiol.">
        <title>The Global Catalogue of Microorganisms (GCM) 10K type strain sequencing project: providing services to taxonomists for standard genome sequencing and annotation.</title>
        <authorList>
            <consortium name="The Broad Institute Genomics Platform"/>
            <consortium name="The Broad Institute Genome Sequencing Center for Infectious Disease"/>
            <person name="Wu L."/>
            <person name="Ma J."/>
        </authorList>
    </citation>
    <scope>NUCLEOTIDE SEQUENCE [LARGE SCALE GENOMIC DNA]</scope>
    <source>
        <strain evidence="3">KCTC 12907</strain>
    </source>
</reference>
<protein>
    <submittedName>
        <fullName evidence="2">DUF1292 domain-containing protein</fullName>
    </submittedName>
</protein>
<evidence type="ECO:0000313" key="2">
    <source>
        <dbReference type="EMBL" id="MFC7149312.1"/>
    </source>
</evidence>
<name>A0ABW2FAP9_9BACL</name>
<sequence length="103" mass="11635">MTDSRGDGQASEELRGRYGDSIELQSEDGAAQLYRIAAELIVNGRRYAVLQTEEMRRDDEIEVFLIGTNADGEIELESVADEEEWELVAEAFDDMQFGSEERP</sequence>
<gene>
    <name evidence="2" type="ORF">ACFQMJ_12315</name>
</gene>
<dbReference type="Proteomes" id="UP001596378">
    <property type="component" value="Unassembled WGS sequence"/>
</dbReference>
<dbReference type="RefSeq" id="WP_378054398.1">
    <property type="nucleotide sequence ID" value="NZ_JBHMDN010000079.1"/>
</dbReference>
<feature type="region of interest" description="Disordered" evidence="1">
    <location>
        <begin position="1"/>
        <end position="20"/>
    </location>
</feature>
<dbReference type="InterPro" id="IPR009711">
    <property type="entry name" value="UPF0473"/>
</dbReference>
<keyword evidence="3" id="KW-1185">Reference proteome</keyword>
<evidence type="ECO:0000313" key="3">
    <source>
        <dbReference type="Proteomes" id="UP001596378"/>
    </source>
</evidence>